<proteinExistence type="predicted"/>
<name>A0A518GVL4_9BACT</name>
<keyword evidence="2" id="KW-1185">Reference proteome</keyword>
<evidence type="ECO:0000313" key="2">
    <source>
        <dbReference type="Proteomes" id="UP000317835"/>
    </source>
</evidence>
<dbReference type="EMBL" id="CP036426">
    <property type="protein sequence ID" value="QDV32642.1"/>
    <property type="molecule type" value="Genomic_DNA"/>
</dbReference>
<reference evidence="1 2" key="1">
    <citation type="submission" date="2019-02" db="EMBL/GenBank/DDBJ databases">
        <title>Deep-cultivation of Planctomycetes and their phenomic and genomic characterization uncovers novel biology.</title>
        <authorList>
            <person name="Wiegand S."/>
            <person name="Jogler M."/>
            <person name="Boedeker C."/>
            <person name="Pinto D."/>
            <person name="Vollmers J."/>
            <person name="Rivas-Marin E."/>
            <person name="Kohn T."/>
            <person name="Peeters S.H."/>
            <person name="Heuer A."/>
            <person name="Rast P."/>
            <person name="Oberbeckmann S."/>
            <person name="Bunk B."/>
            <person name="Jeske O."/>
            <person name="Meyerdierks A."/>
            <person name="Storesund J.E."/>
            <person name="Kallscheuer N."/>
            <person name="Luecker S."/>
            <person name="Lage O.M."/>
            <person name="Pohl T."/>
            <person name="Merkel B.J."/>
            <person name="Hornburger P."/>
            <person name="Mueller R.-W."/>
            <person name="Bruemmer F."/>
            <person name="Labrenz M."/>
            <person name="Spormann A.M."/>
            <person name="Op den Camp H."/>
            <person name="Overmann J."/>
            <person name="Amann R."/>
            <person name="Jetten M.S.M."/>
            <person name="Mascher T."/>
            <person name="Medema M.H."/>
            <person name="Devos D.P."/>
            <person name="Kaster A.-K."/>
            <person name="Ovreas L."/>
            <person name="Rohde M."/>
            <person name="Galperin M.Y."/>
            <person name="Jogler C."/>
        </authorList>
    </citation>
    <scope>NUCLEOTIDE SEQUENCE [LARGE SCALE GENOMIC DNA]</scope>
    <source>
        <strain evidence="1 2">ElP</strain>
    </source>
</reference>
<accession>A0A518GVL4</accession>
<protein>
    <recommendedName>
        <fullName evidence="3">50S ribosomal protein L40e</fullName>
    </recommendedName>
</protein>
<dbReference type="KEGG" id="tpla:ElP_04770"/>
<evidence type="ECO:0000313" key="1">
    <source>
        <dbReference type="EMBL" id="QDV32642.1"/>
    </source>
</evidence>
<dbReference type="Proteomes" id="UP000317835">
    <property type="component" value="Chromosome"/>
</dbReference>
<gene>
    <name evidence="1" type="ORF">ElP_04770</name>
</gene>
<sequence>MALRPRKKSKRQAKYIRCKRCGGQVRRAMGRCKKCNQSH</sequence>
<dbReference type="AlphaFoldDB" id="A0A518GVL4"/>
<organism evidence="1 2">
    <name type="scientific">Tautonia plasticadhaerens</name>
    <dbReference type="NCBI Taxonomy" id="2527974"/>
    <lineage>
        <taxon>Bacteria</taxon>
        <taxon>Pseudomonadati</taxon>
        <taxon>Planctomycetota</taxon>
        <taxon>Planctomycetia</taxon>
        <taxon>Isosphaerales</taxon>
        <taxon>Isosphaeraceae</taxon>
        <taxon>Tautonia</taxon>
    </lineage>
</organism>
<evidence type="ECO:0008006" key="3">
    <source>
        <dbReference type="Google" id="ProtNLM"/>
    </source>
</evidence>